<dbReference type="RefSeq" id="WP_075762053.1">
    <property type="nucleotide sequence ID" value="NZ_MJIL01000044.1"/>
</dbReference>
<reference evidence="1 2" key="1">
    <citation type="submission" date="2016-09" db="EMBL/GenBank/DDBJ databases">
        <title>Photobacterium proteolyticum sp. nov. a protease producing bacterium isolated from ocean sediments of Laizhou Bay.</title>
        <authorList>
            <person name="Li Y."/>
        </authorList>
    </citation>
    <scope>NUCLEOTIDE SEQUENCE [LARGE SCALE GENOMIC DNA]</scope>
    <source>
        <strain evidence="1 2">13-12</strain>
    </source>
</reference>
<keyword evidence="2" id="KW-1185">Reference proteome</keyword>
<dbReference type="EMBL" id="MJIL01000044">
    <property type="protein sequence ID" value="OLQ81116.1"/>
    <property type="molecule type" value="Genomic_DNA"/>
</dbReference>
<organism evidence="1 2">
    <name type="scientific">Photobacterium proteolyticum</name>
    <dbReference type="NCBI Taxonomy" id="1903952"/>
    <lineage>
        <taxon>Bacteria</taxon>
        <taxon>Pseudomonadati</taxon>
        <taxon>Pseudomonadota</taxon>
        <taxon>Gammaproteobacteria</taxon>
        <taxon>Vibrionales</taxon>
        <taxon>Vibrionaceae</taxon>
        <taxon>Photobacterium</taxon>
    </lineage>
</organism>
<proteinExistence type="predicted"/>
<dbReference type="Proteomes" id="UP000186905">
    <property type="component" value="Unassembled WGS sequence"/>
</dbReference>
<dbReference type="OrthoDB" id="5827154at2"/>
<evidence type="ECO:0000313" key="1">
    <source>
        <dbReference type="EMBL" id="OLQ81116.1"/>
    </source>
</evidence>
<sequence>MKNAPNLHEDSLVQVFLEEYAALPETYIASSEELMDNSTRKLSVETMSEIFKSKAKYYPQLKAIDLPIRHEVVHITPTVARDMLRFSRRGAINEGLKNRRIKATTVKRFTNDMNERKWCLTGEPIIIGFDGEIMDGHTRLEAASQSQYGFIAVIIWGVSDQLSFAHIDVGNTRSRAEVLEMSGVQVNARILAQAALLAQCFDNTANKYHFRGTQGNKYQQMETVDYVKQNQEILHSVALVESLAKKYRQEIQASPATYAFAHYLIKKQIEVSEIEEFSVTPEYYLTKIISGIGIKSEEDIEYQVRNYLQTLIGEAASYSLLCRLSAIFKGWNSYLGIPIFGKKIAVRRVAKFTKDDEGNKLPAKGAGNINEPFTVPCLAPGKASLKITKQAAIKIV</sequence>
<accession>A0A1Q9H0R8</accession>
<evidence type="ECO:0000313" key="2">
    <source>
        <dbReference type="Proteomes" id="UP000186905"/>
    </source>
</evidence>
<dbReference type="AlphaFoldDB" id="A0A1Q9H0R8"/>
<gene>
    <name evidence="1" type="ORF">BIT28_07755</name>
</gene>
<name>A0A1Q9H0R8_9GAMM</name>
<protein>
    <submittedName>
        <fullName evidence="1">Chromosome partitioning protein ParB</fullName>
    </submittedName>
</protein>
<comment type="caution">
    <text evidence="1">The sequence shown here is derived from an EMBL/GenBank/DDBJ whole genome shotgun (WGS) entry which is preliminary data.</text>
</comment>